<organism evidence="1 2">
    <name type="scientific">Candidatus Proximibacter danicus</name>
    <dbReference type="NCBI Taxonomy" id="2954365"/>
    <lineage>
        <taxon>Bacteria</taxon>
        <taxon>Pseudomonadati</taxon>
        <taxon>Pseudomonadota</taxon>
        <taxon>Betaproteobacteria</taxon>
        <taxon>Candidatus Proximibacter</taxon>
    </lineage>
</organism>
<sequence length="96" mass="10558">MAERSPRGLDGDRISQYEPELTARLKAVEEDALDMKSRQRSSEGWTVSKLAPVGRRWPRSQSGFRMAPRMATAASLAIAADTAIELPLGSGRRCRA</sequence>
<dbReference type="Proteomes" id="UP000886689">
    <property type="component" value="Unassembled WGS sequence"/>
</dbReference>
<dbReference type="EMBL" id="JADJUC010000001">
    <property type="protein sequence ID" value="MBK8522968.1"/>
    <property type="molecule type" value="Genomic_DNA"/>
</dbReference>
<reference evidence="1" key="1">
    <citation type="submission" date="2020-10" db="EMBL/GenBank/DDBJ databases">
        <title>Connecting structure to function with the recovery of over 1000 high-quality activated sludge metagenome-assembled genomes encoding full-length rRNA genes using long-read sequencing.</title>
        <authorList>
            <person name="Singleton C.M."/>
            <person name="Petriglieri F."/>
            <person name="Kristensen J.M."/>
            <person name="Kirkegaard R.H."/>
            <person name="Michaelsen T.Y."/>
            <person name="Andersen M.H."/>
            <person name="Karst S.M."/>
            <person name="Dueholm M.S."/>
            <person name="Nielsen P.H."/>
            <person name="Albertsen M."/>
        </authorList>
    </citation>
    <scope>NUCLEOTIDE SEQUENCE</scope>
    <source>
        <strain evidence="1">Hirt_18-Q3-R61-65_BATAC.395</strain>
    </source>
</reference>
<name>A0A9D7JZZ7_9PROT</name>
<comment type="caution">
    <text evidence="1">The sequence shown here is derived from an EMBL/GenBank/DDBJ whole genome shotgun (WGS) entry which is preliminary data.</text>
</comment>
<evidence type="ECO:0000313" key="1">
    <source>
        <dbReference type="EMBL" id="MBK8522968.1"/>
    </source>
</evidence>
<proteinExistence type="predicted"/>
<gene>
    <name evidence="1" type="ORF">IPL58_01860</name>
</gene>
<accession>A0A9D7JZZ7</accession>
<protein>
    <submittedName>
        <fullName evidence="1">Uncharacterized protein</fullName>
    </submittedName>
</protein>
<dbReference type="AlphaFoldDB" id="A0A9D7JZZ7"/>
<evidence type="ECO:0000313" key="2">
    <source>
        <dbReference type="Proteomes" id="UP000886689"/>
    </source>
</evidence>